<evidence type="ECO:0000313" key="3">
    <source>
        <dbReference type="Proteomes" id="UP001055580"/>
    </source>
</evidence>
<dbReference type="RefSeq" id="WP_250751707.1">
    <property type="nucleotide sequence ID" value="NZ_CP098401.1"/>
</dbReference>
<sequence>MRRESEKLALQITLSLVLVLPFTAAIAGVVQGPHFLGHPPVVPVDLDSHFHYLAGIFLAKLLLYVSCIPRIERKGARLQLLCLLTVAGGLSRLWSLASAGVPSLGHQIGLVIELGIAPALLLWQMRLARRF</sequence>
<feature type="transmembrane region" description="Helical" evidence="1">
    <location>
        <begin position="104"/>
        <end position="123"/>
    </location>
</feature>
<dbReference type="InterPro" id="IPR025597">
    <property type="entry name" value="DUF4345"/>
</dbReference>
<organism evidence="2 3">
    <name type="scientific">Sphingomonas donggukensis</name>
    <dbReference type="NCBI Taxonomy" id="2949093"/>
    <lineage>
        <taxon>Bacteria</taxon>
        <taxon>Pseudomonadati</taxon>
        <taxon>Pseudomonadota</taxon>
        <taxon>Alphaproteobacteria</taxon>
        <taxon>Sphingomonadales</taxon>
        <taxon>Sphingomonadaceae</taxon>
        <taxon>Sphingomonas</taxon>
    </lineage>
</organism>
<feature type="transmembrane region" description="Helical" evidence="1">
    <location>
        <begin position="49"/>
        <end position="68"/>
    </location>
</feature>
<evidence type="ECO:0000256" key="1">
    <source>
        <dbReference type="SAM" id="Phobius"/>
    </source>
</evidence>
<reference evidence="2" key="1">
    <citation type="submission" date="2022-05" db="EMBL/GenBank/DDBJ databases">
        <title>Sphingomonas sp. strain RMG20 Genome sequencing and assembly.</title>
        <authorList>
            <person name="Kim I."/>
        </authorList>
    </citation>
    <scope>NUCLEOTIDE SEQUENCE</scope>
    <source>
        <strain evidence="2">RMG20</strain>
    </source>
</reference>
<proteinExistence type="predicted"/>
<dbReference type="Pfam" id="PF14248">
    <property type="entry name" value="DUF4345"/>
    <property type="match status" value="1"/>
</dbReference>
<dbReference type="EMBL" id="CP098401">
    <property type="protein sequence ID" value="URW75475.1"/>
    <property type="molecule type" value="Genomic_DNA"/>
</dbReference>
<feature type="transmembrane region" description="Helical" evidence="1">
    <location>
        <begin position="80"/>
        <end position="98"/>
    </location>
</feature>
<keyword evidence="3" id="KW-1185">Reference proteome</keyword>
<gene>
    <name evidence="2" type="ORF">M9980_13220</name>
</gene>
<keyword evidence="1" id="KW-1133">Transmembrane helix</keyword>
<protein>
    <submittedName>
        <fullName evidence="2">DUF4345 domain-containing protein</fullName>
    </submittedName>
</protein>
<keyword evidence="1" id="KW-0812">Transmembrane</keyword>
<dbReference type="Proteomes" id="UP001055580">
    <property type="component" value="Chromosome"/>
</dbReference>
<name>A0ABY4TUE7_9SPHN</name>
<accession>A0ABY4TUE7</accession>
<keyword evidence="1" id="KW-0472">Membrane</keyword>
<evidence type="ECO:0000313" key="2">
    <source>
        <dbReference type="EMBL" id="URW75475.1"/>
    </source>
</evidence>